<name>T0K471_COLGC</name>
<dbReference type="HOGENOM" id="CLU_3434134_0_0_1"/>
<dbReference type="Proteomes" id="UP000015530">
    <property type="component" value="Unassembled WGS sequence"/>
</dbReference>
<gene>
    <name evidence="1" type="ORF">CGLO_14316</name>
</gene>
<comment type="caution">
    <text evidence="1">The sequence shown here is derived from an EMBL/GenBank/DDBJ whole genome shotgun (WGS) entry which is preliminary data.</text>
</comment>
<protein>
    <submittedName>
        <fullName evidence="1">Uncharacterized protein</fullName>
    </submittedName>
</protein>
<sequence>MVELQKVKELWIVAT</sequence>
<accession>T0K471</accession>
<evidence type="ECO:0000313" key="2">
    <source>
        <dbReference type="Proteomes" id="UP000015530"/>
    </source>
</evidence>
<evidence type="ECO:0000313" key="1">
    <source>
        <dbReference type="EMBL" id="EQB46619.1"/>
    </source>
</evidence>
<proteinExistence type="predicted"/>
<reference evidence="2" key="1">
    <citation type="journal article" date="2013" name="Mol. Plant Microbe Interact.">
        <title>Global aspects of pacC regulation of pathogenicity genes in Colletotrichum gloeosporioides as revealed by transcriptome analysis.</title>
        <authorList>
            <person name="Alkan N."/>
            <person name="Meng X."/>
            <person name="Friedlander G."/>
            <person name="Reuveni E."/>
            <person name="Sukno S."/>
            <person name="Sherman A."/>
            <person name="Thon M."/>
            <person name="Fluhr R."/>
            <person name="Prusky D."/>
        </authorList>
    </citation>
    <scope>NUCLEOTIDE SEQUENCE [LARGE SCALE GENOMIC DNA]</scope>
    <source>
        <strain evidence="2">Cg-14</strain>
    </source>
</reference>
<organism evidence="1 2">
    <name type="scientific">Colletotrichum gloeosporioides (strain Cg-14)</name>
    <name type="common">Anthracnose fungus</name>
    <name type="synonym">Glomerella cingulata</name>
    <dbReference type="NCBI Taxonomy" id="1237896"/>
    <lineage>
        <taxon>Eukaryota</taxon>
        <taxon>Fungi</taxon>
        <taxon>Dikarya</taxon>
        <taxon>Ascomycota</taxon>
        <taxon>Pezizomycotina</taxon>
        <taxon>Sordariomycetes</taxon>
        <taxon>Hypocreomycetidae</taxon>
        <taxon>Glomerellales</taxon>
        <taxon>Glomerellaceae</taxon>
        <taxon>Colletotrichum</taxon>
        <taxon>Colletotrichum gloeosporioides species complex</taxon>
    </lineage>
</organism>
<dbReference type="EMBL" id="AMYD01003313">
    <property type="protein sequence ID" value="EQB46619.1"/>
    <property type="molecule type" value="Genomic_DNA"/>
</dbReference>